<keyword evidence="3" id="KW-1185">Reference proteome</keyword>
<dbReference type="Proteomes" id="UP000093309">
    <property type="component" value="Unassembled WGS sequence"/>
</dbReference>
<evidence type="ECO:0008006" key="4">
    <source>
        <dbReference type="Google" id="ProtNLM"/>
    </source>
</evidence>
<name>A0A1C0ZZ61_9BACL</name>
<dbReference type="PROSITE" id="PS51257">
    <property type="entry name" value="PROKAR_LIPOPROTEIN"/>
    <property type="match status" value="1"/>
</dbReference>
<dbReference type="RefSeq" id="WP_065853470.1">
    <property type="nucleotide sequence ID" value="NZ_LYPC01000022.1"/>
</dbReference>
<accession>A0A1C0ZZ61</accession>
<evidence type="ECO:0000313" key="3">
    <source>
        <dbReference type="Proteomes" id="UP000093309"/>
    </source>
</evidence>
<dbReference type="Gene3D" id="2.130.10.10">
    <property type="entry name" value="YVTN repeat-like/Quinoprotein amine dehydrogenase"/>
    <property type="match status" value="2"/>
</dbReference>
<organism evidence="2 3">
    <name type="scientific">Paenibacillus pectinilyticus</name>
    <dbReference type="NCBI Taxonomy" id="512399"/>
    <lineage>
        <taxon>Bacteria</taxon>
        <taxon>Bacillati</taxon>
        <taxon>Bacillota</taxon>
        <taxon>Bacilli</taxon>
        <taxon>Bacillales</taxon>
        <taxon>Paenibacillaceae</taxon>
        <taxon>Paenibacillus</taxon>
    </lineage>
</organism>
<proteinExistence type="predicted"/>
<feature type="signal peptide" evidence="1">
    <location>
        <begin position="1"/>
        <end position="23"/>
    </location>
</feature>
<dbReference type="AlphaFoldDB" id="A0A1C0ZZ61"/>
<dbReference type="PANTHER" id="PTHR47199:SF2">
    <property type="entry name" value="PHOTOSYSTEM II STABILITY_ASSEMBLY FACTOR HCF136, CHLOROPLASTIC"/>
    <property type="match status" value="1"/>
</dbReference>
<evidence type="ECO:0000256" key="1">
    <source>
        <dbReference type="SAM" id="SignalP"/>
    </source>
</evidence>
<evidence type="ECO:0000313" key="2">
    <source>
        <dbReference type="EMBL" id="OCT13408.1"/>
    </source>
</evidence>
<comment type="caution">
    <text evidence="2">The sequence shown here is derived from an EMBL/GenBank/DDBJ whole genome shotgun (WGS) entry which is preliminary data.</text>
</comment>
<protein>
    <recommendedName>
        <fullName evidence="4">Photosynthesis system II assembly factor Ycf48/Hcf136-like domain-containing protein</fullName>
    </recommendedName>
</protein>
<dbReference type="SUPFAM" id="SSF110296">
    <property type="entry name" value="Oligoxyloglucan reducing end-specific cellobiohydrolase"/>
    <property type="match status" value="2"/>
</dbReference>
<reference evidence="3" key="1">
    <citation type="submission" date="2016-05" db="EMBL/GenBank/DDBJ databases">
        <title>Paenibacillus oryzae. sp. nov., isolated from the rice root.</title>
        <authorList>
            <person name="Zhang J."/>
            <person name="Zhang X."/>
        </authorList>
    </citation>
    <scope>NUCLEOTIDE SEQUENCE [LARGE SCALE GENOMIC DNA]</scope>
    <source>
        <strain evidence="3">KCTC13222</strain>
    </source>
</reference>
<dbReference type="PANTHER" id="PTHR47199">
    <property type="entry name" value="PHOTOSYSTEM II STABILITY/ASSEMBLY FACTOR HCF136, CHLOROPLASTIC"/>
    <property type="match status" value="1"/>
</dbReference>
<dbReference type="EMBL" id="LYPC01000022">
    <property type="protein sequence ID" value="OCT13408.1"/>
    <property type="molecule type" value="Genomic_DNA"/>
</dbReference>
<dbReference type="InterPro" id="IPR015943">
    <property type="entry name" value="WD40/YVTN_repeat-like_dom_sf"/>
</dbReference>
<dbReference type="OrthoDB" id="501835at2"/>
<sequence>MLLKRAACLLLGIMLLLSGCQHSNRTQETEQPAQTTLSPAPSIIPPTPAIRLLKNVRSVQMMDAMHGWVFTETSILRTDDGALTWKNVTPQNDGMTADMRLEGNVPQASFIQPNVAILAVPQLNNGTILLFRTQDEGQSWTKTEVKSTRFPDGTPTVTDFSFTDINTGWMLISYGSAMGSESVEIFHTNDGSANWQSVGVTVDPSHPDQPEALPFTGIKNGLSFHSLQDGWISGFWHGDGIWLYATHDGGSKWTDQPIQAPEGISVDGGAVTTYPPQFFANQKGILPIQFSLTTLIFYVSQDGGASWQATTPLRSTTDEPFVWSFADSVHGFATDGNELFYTSDGAKTWDTVPHSISYKGTLGLNFITSQNGYAYGSDWMKKTMDGGFSWQEVE</sequence>
<feature type="chain" id="PRO_5038686040" description="Photosynthesis system II assembly factor Ycf48/Hcf136-like domain-containing protein" evidence="1">
    <location>
        <begin position="24"/>
        <end position="394"/>
    </location>
</feature>
<gene>
    <name evidence="2" type="ORF">A8709_17505</name>
</gene>
<dbReference type="STRING" id="512399.A8709_17505"/>
<keyword evidence="1" id="KW-0732">Signal</keyword>